<proteinExistence type="predicted"/>
<evidence type="ECO:0000313" key="3">
    <source>
        <dbReference type="EMBL" id="MBV2359305.1"/>
    </source>
</evidence>
<comment type="caution">
    <text evidence="3">The sequence shown here is derived from an EMBL/GenBank/DDBJ whole genome shotgun (WGS) entry which is preliminary data.</text>
</comment>
<dbReference type="PANTHER" id="PTHR12526:SF510">
    <property type="entry name" value="D-INOSITOL 3-PHOSPHATE GLYCOSYLTRANSFERASE"/>
    <property type="match status" value="1"/>
</dbReference>
<evidence type="ECO:0000313" key="4">
    <source>
        <dbReference type="Proteomes" id="UP001166293"/>
    </source>
</evidence>
<accession>A0ABS6N5L0</accession>
<keyword evidence="4" id="KW-1185">Reference proteome</keyword>
<dbReference type="Proteomes" id="UP001166293">
    <property type="component" value="Unassembled WGS sequence"/>
</dbReference>
<evidence type="ECO:0000256" key="2">
    <source>
        <dbReference type="ARBA" id="ARBA00022679"/>
    </source>
</evidence>
<sequence length="347" mass="37431">MARLLFTLPRFHTNLWFAVRAMRAAGHDLCFLVNESAKSEDHSHLTPVVMGRHPSRSEVARAIADFAPDLVVVRNAWALSRRAARVARQSDIPCLLYNLLPYLGKTSLLRQAELRWKGLPVQRITPVRGLGPDRPADPFARYLPWPVGRFDAPDPWPREPGKLNVLCVGKLGLARKNQPLLLDAIDKAGLQDRVNVLLVGSTPRKTSAQASHAAQLADLTTAPWVRMIAGLPFRDMANVYAGADVVVLPSTGEPLGVAPIEGMAYGAIPIISSESGSAGYLTHGENGFVVDIRRPGSLADALRAVLPDAPRAAISAAARRTAETELGEAAFLDRLHAILQGEGVSVG</sequence>
<keyword evidence="1" id="KW-0328">Glycosyltransferase</keyword>
<gene>
    <name evidence="3" type="ORF">KUH32_05945</name>
</gene>
<organism evidence="3 4">
    <name type="scientific">Thalassococcus arenae</name>
    <dbReference type="NCBI Taxonomy" id="2851652"/>
    <lineage>
        <taxon>Bacteria</taxon>
        <taxon>Pseudomonadati</taxon>
        <taxon>Pseudomonadota</taxon>
        <taxon>Alphaproteobacteria</taxon>
        <taxon>Rhodobacterales</taxon>
        <taxon>Roseobacteraceae</taxon>
        <taxon>Thalassococcus</taxon>
    </lineage>
</organism>
<dbReference type="CDD" id="cd03801">
    <property type="entry name" value="GT4_PimA-like"/>
    <property type="match status" value="1"/>
</dbReference>
<reference evidence="3" key="1">
    <citation type="submission" date="2021-06" db="EMBL/GenBank/DDBJ databases">
        <title>Thalassococcus sp. CAU 1522 isolated from sea sand, Republic of Korea.</title>
        <authorList>
            <person name="Kim W."/>
        </authorList>
    </citation>
    <scope>NUCLEOTIDE SEQUENCE</scope>
    <source>
        <strain evidence="3">CAU 1522</strain>
    </source>
</reference>
<keyword evidence="2" id="KW-0808">Transferase</keyword>
<protein>
    <submittedName>
        <fullName evidence="3">Glycosyltransferase family 4 protein</fullName>
    </submittedName>
</protein>
<dbReference type="PANTHER" id="PTHR12526">
    <property type="entry name" value="GLYCOSYLTRANSFERASE"/>
    <property type="match status" value="1"/>
</dbReference>
<dbReference type="EMBL" id="JAHRWL010000001">
    <property type="protein sequence ID" value="MBV2359305.1"/>
    <property type="molecule type" value="Genomic_DNA"/>
</dbReference>
<dbReference type="RefSeq" id="WP_217777124.1">
    <property type="nucleotide sequence ID" value="NZ_JAHRWL010000001.1"/>
</dbReference>
<dbReference type="Pfam" id="PF13692">
    <property type="entry name" value="Glyco_trans_1_4"/>
    <property type="match status" value="1"/>
</dbReference>
<name>A0ABS6N5L0_9RHOB</name>
<evidence type="ECO:0000256" key="1">
    <source>
        <dbReference type="ARBA" id="ARBA00022676"/>
    </source>
</evidence>